<proteinExistence type="inferred from homology"/>
<feature type="transmembrane region" description="Helical" evidence="6">
    <location>
        <begin position="54"/>
        <end position="79"/>
    </location>
</feature>
<comment type="subcellular location">
    <subcellularLocation>
        <location evidence="1 6">Membrane</location>
        <topology evidence="1 6">Multi-pass membrane protein</topology>
    </subcellularLocation>
</comment>
<evidence type="ECO:0000256" key="6">
    <source>
        <dbReference type="RuleBase" id="RU361218"/>
    </source>
</evidence>
<dbReference type="InterPro" id="IPR000301">
    <property type="entry name" value="Tetraspanin_animals"/>
</dbReference>
<dbReference type="PRINTS" id="PR00259">
    <property type="entry name" value="TMFOUR"/>
</dbReference>
<dbReference type="PIRSF" id="PIRSF002419">
    <property type="entry name" value="Tetraspanin"/>
    <property type="match status" value="1"/>
</dbReference>
<reference evidence="8" key="1">
    <citation type="submission" date="2025-08" db="UniProtKB">
        <authorList>
            <consortium name="RefSeq"/>
        </authorList>
    </citation>
    <scope>IDENTIFICATION</scope>
</reference>
<evidence type="ECO:0000256" key="4">
    <source>
        <dbReference type="ARBA" id="ARBA00022989"/>
    </source>
</evidence>
<dbReference type="InterPro" id="IPR018499">
    <property type="entry name" value="Tetraspanin/Peripherin"/>
</dbReference>
<dbReference type="Proteomes" id="UP000695007">
    <property type="component" value="Unplaced"/>
</dbReference>
<gene>
    <name evidence="8" type="primary">LOC105360487</name>
</gene>
<dbReference type="RefSeq" id="XP_011495695.1">
    <property type="nucleotide sequence ID" value="XM_011497393.1"/>
</dbReference>
<organism evidence="7 8">
    <name type="scientific">Ceratosolen solmsi marchali</name>
    <dbReference type="NCBI Taxonomy" id="326594"/>
    <lineage>
        <taxon>Eukaryota</taxon>
        <taxon>Metazoa</taxon>
        <taxon>Ecdysozoa</taxon>
        <taxon>Arthropoda</taxon>
        <taxon>Hexapoda</taxon>
        <taxon>Insecta</taxon>
        <taxon>Pterygota</taxon>
        <taxon>Neoptera</taxon>
        <taxon>Endopterygota</taxon>
        <taxon>Hymenoptera</taxon>
        <taxon>Apocrita</taxon>
        <taxon>Proctotrupomorpha</taxon>
        <taxon>Chalcidoidea</taxon>
        <taxon>Agaonidae</taxon>
        <taxon>Agaoninae</taxon>
        <taxon>Ceratosolen</taxon>
    </lineage>
</organism>
<dbReference type="Pfam" id="PF00335">
    <property type="entry name" value="Tetraspanin"/>
    <property type="match status" value="1"/>
</dbReference>
<keyword evidence="5 6" id="KW-0472">Membrane</keyword>
<keyword evidence="4 6" id="KW-1133">Transmembrane helix</keyword>
<sequence>MAATHLDLGLRCIKYLLCAVNFLFVLTGAMIVSVGTTIYAVYEDFSHFLDSSYFSPATLLIVVGAFIFIIAFCGCCGALKESTCMVLMFAVSLSAVLILEFSAAVAAYALQNNITNLLNDKINKTMYQYESNYEAKTAIDFLQAKLHCCGYDSANDWVGILTNATNTIKVPLSCCNWYDPMDNALLTDVCPSVYQQGCYEGLSLVVNCSALYLITGAMMIALIQMAGIMFACMLGRAIRKQKTEKERRRWQMQESLLSGYEPIGKTDPFTAFPIVYMTSNNNLKNTIPS</sequence>
<evidence type="ECO:0000313" key="7">
    <source>
        <dbReference type="Proteomes" id="UP000695007"/>
    </source>
</evidence>
<dbReference type="PANTHER" id="PTHR19282:SF28">
    <property type="entry name" value="TETRASPANIN"/>
    <property type="match status" value="1"/>
</dbReference>
<feature type="transmembrane region" description="Helical" evidence="6">
    <location>
        <begin position="86"/>
        <end position="110"/>
    </location>
</feature>
<keyword evidence="3 6" id="KW-0812">Transmembrane</keyword>
<dbReference type="PANTHER" id="PTHR19282">
    <property type="entry name" value="TETRASPANIN"/>
    <property type="match status" value="1"/>
</dbReference>
<feature type="transmembrane region" description="Helical" evidence="6">
    <location>
        <begin position="12"/>
        <end position="42"/>
    </location>
</feature>
<evidence type="ECO:0000256" key="3">
    <source>
        <dbReference type="ARBA" id="ARBA00022692"/>
    </source>
</evidence>
<evidence type="ECO:0000256" key="5">
    <source>
        <dbReference type="ARBA" id="ARBA00023136"/>
    </source>
</evidence>
<dbReference type="CDD" id="cd03127">
    <property type="entry name" value="tetraspanin_LEL"/>
    <property type="match status" value="1"/>
</dbReference>
<feature type="transmembrane region" description="Helical" evidence="6">
    <location>
        <begin position="210"/>
        <end position="238"/>
    </location>
</feature>
<evidence type="ECO:0000256" key="1">
    <source>
        <dbReference type="ARBA" id="ARBA00004141"/>
    </source>
</evidence>
<dbReference type="InterPro" id="IPR008952">
    <property type="entry name" value="Tetraspanin_EC2_sf"/>
</dbReference>
<keyword evidence="7" id="KW-1185">Reference proteome</keyword>
<dbReference type="GeneID" id="105360487"/>
<accession>A0AAJ6VM07</accession>
<dbReference type="Gene3D" id="1.10.1450.10">
    <property type="entry name" value="Tetraspanin"/>
    <property type="match status" value="1"/>
</dbReference>
<comment type="similarity">
    <text evidence="2 6">Belongs to the tetraspanin (TM4SF) family.</text>
</comment>
<dbReference type="GO" id="GO:0005886">
    <property type="term" value="C:plasma membrane"/>
    <property type="evidence" value="ECO:0007669"/>
    <property type="project" value="TreeGrafter"/>
</dbReference>
<dbReference type="KEGG" id="csol:105360487"/>
<evidence type="ECO:0000313" key="8">
    <source>
        <dbReference type="RefSeq" id="XP_011495695.1"/>
    </source>
</evidence>
<dbReference type="SUPFAM" id="SSF48652">
    <property type="entry name" value="Tetraspanin"/>
    <property type="match status" value="1"/>
</dbReference>
<dbReference type="AlphaFoldDB" id="A0AAJ6VM07"/>
<evidence type="ECO:0000256" key="2">
    <source>
        <dbReference type="ARBA" id="ARBA00006840"/>
    </source>
</evidence>
<name>A0AAJ6VM07_9HYME</name>
<protein>
    <recommendedName>
        <fullName evidence="6">Tetraspanin</fullName>
    </recommendedName>
</protein>